<feature type="domain" description="AMP-dependent synthetase/ligase" evidence="2">
    <location>
        <begin position="4"/>
        <end position="158"/>
    </location>
</feature>
<dbReference type="InterPro" id="IPR000873">
    <property type="entry name" value="AMP-dep_synth/lig_dom"/>
</dbReference>
<accession>A0A9D1SDN9</accession>
<dbReference type="InterPro" id="IPR045851">
    <property type="entry name" value="AMP-bd_C_sf"/>
</dbReference>
<dbReference type="Proteomes" id="UP000824112">
    <property type="component" value="Unassembled WGS sequence"/>
</dbReference>
<dbReference type="Gene3D" id="3.30.300.30">
    <property type="match status" value="1"/>
</dbReference>
<sequence length="300" mass="34109">VPSPKIIMDAFAEVKPKMIVAVPLIIEKIIKTRVFPLLEKPLIKLMMMVPLVDTQLLSRIKSRLTETFGGNLHQMIIGGAALNKDVEQFLKKIDFPYTIGYGMTECAPLISYAPWQENKLASCGRVVSRMELQIDSPDAANIAGELWVKGDNVMMGYYKNEEATQTSFKDNWMKTGDLALMDSEGFLFLKGRCKNMILGPSGQNIYPEEIEDLLNNMPYVNESIVTDENGKLVALVYPDFENAEKSGYTSKEIDSLMEENRINLNKELPAYSQITQIILRSEEFEKTPKRSIKRYMYTHQ</sequence>
<evidence type="ECO:0000313" key="4">
    <source>
        <dbReference type="Proteomes" id="UP000824112"/>
    </source>
</evidence>
<dbReference type="EMBL" id="DVNA01000187">
    <property type="protein sequence ID" value="HIU55778.1"/>
    <property type="molecule type" value="Genomic_DNA"/>
</dbReference>
<dbReference type="PANTHER" id="PTHR43272">
    <property type="entry name" value="LONG-CHAIN-FATTY-ACID--COA LIGASE"/>
    <property type="match status" value="1"/>
</dbReference>
<comment type="catalytic activity">
    <reaction evidence="1">
        <text>a long-chain fatty acid + ATP + CoA = a long-chain fatty acyl-CoA + AMP + diphosphate</text>
        <dbReference type="Rhea" id="RHEA:15421"/>
        <dbReference type="ChEBI" id="CHEBI:30616"/>
        <dbReference type="ChEBI" id="CHEBI:33019"/>
        <dbReference type="ChEBI" id="CHEBI:57287"/>
        <dbReference type="ChEBI" id="CHEBI:57560"/>
        <dbReference type="ChEBI" id="CHEBI:83139"/>
        <dbReference type="ChEBI" id="CHEBI:456215"/>
        <dbReference type="EC" id="6.2.1.3"/>
    </reaction>
    <physiologicalReaction direction="left-to-right" evidence="1">
        <dbReference type="Rhea" id="RHEA:15422"/>
    </physiologicalReaction>
</comment>
<protein>
    <submittedName>
        <fullName evidence="3">AMP-binding protein</fullName>
    </submittedName>
</protein>
<dbReference type="GO" id="GO:0004467">
    <property type="term" value="F:long-chain fatty acid-CoA ligase activity"/>
    <property type="evidence" value="ECO:0007669"/>
    <property type="project" value="UniProtKB-EC"/>
</dbReference>
<evidence type="ECO:0000259" key="2">
    <source>
        <dbReference type="Pfam" id="PF00501"/>
    </source>
</evidence>
<gene>
    <name evidence="3" type="ORF">IAB03_08255</name>
</gene>
<organism evidence="3 4">
    <name type="scientific">Candidatus Gallibacteroides avistercoris</name>
    <dbReference type="NCBI Taxonomy" id="2840833"/>
    <lineage>
        <taxon>Bacteria</taxon>
        <taxon>Pseudomonadati</taxon>
        <taxon>Bacteroidota</taxon>
        <taxon>Bacteroidia</taxon>
        <taxon>Bacteroidales</taxon>
        <taxon>Bacteroidaceae</taxon>
        <taxon>Bacteroidaceae incertae sedis</taxon>
        <taxon>Candidatus Gallibacteroides</taxon>
    </lineage>
</organism>
<evidence type="ECO:0000256" key="1">
    <source>
        <dbReference type="ARBA" id="ARBA00024484"/>
    </source>
</evidence>
<dbReference type="SUPFAM" id="SSF56801">
    <property type="entry name" value="Acetyl-CoA synthetase-like"/>
    <property type="match status" value="1"/>
</dbReference>
<dbReference type="InterPro" id="IPR042099">
    <property type="entry name" value="ANL_N_sf"/>
</dbReference>
<dbReference type="PANTHER" id="PTHR43272:SF52">
    <property type="entry name" value="AMP-DEPENDENT SYNTHETASE_LIGASE DOMAIN-CONTAINING PROTEIN"/>
    <property type="match status" value="1"/>
</dbReference>
<evidence type="ECO:0000313" key="3">
    <source>
        <dbReference type="EMBL" id="HIU55778.1"/>
    </source>
</evidence>
<reference evidence="3" key="1">
    <citation type="submission" date="2020-10" db="EMBL/GenBank/DDBJ databases">
        <authorList>
            <person name="Gilroy R."/>
        </authorList>
    </citation>
    <scope>NUCLEOTIDE SEQUENCE</scope>
    <source>
        <strain evidence="3">CHK158-818</strain>
    </source>
</reference>
<name>A0A9D1SDN9_9BACT</name>
<proteinExistence type="predicted"/>
<feature type="non-terminal residue" evidence="3">
    <location>
        <position position="1"/>
    </location>
</feature>
<dbReference type="Pfam" id="PF00501">
    <property type="entry name" value="AMP-binding"/>
    <property type="match status" value="1"/>
</dbReference>
<dbReference type="GO" id="GO:0016020">
    <property type="term" value="C:membrane"/>
    <property type="evidence" value="ECO:0007669"/>
    <property type="project" value="TreeGrafter"/>
</dbReference>
<comment type="caution">
    <text evidence="3">The sequence shown here is derived from an EMBL/GenBank/DDBJ whole genome shotgun (WGS) entry which is preliminary data.</text>
</comment>
<dbReference type="Gene3D" id="3.40.50.12780">
    <property type="entry name" value="N-terminal domain of ligase-like"/>
    <property type="match status" value="1"/>
</dbReference>
<reference evidence="3" key="2">
    <citation type="journal article" date="2021" name="PeerJ">
        <title>Extensive microbial diversity within the chicken gut microbiome revealed by metagenomics and culture.</title>
        <authorList>
            <person name="Gilroy R."/>
            <person name="Ravi A."/>
            <person name="Getino M."/>
            <person name="Pursley I."/>
            <person name="Horton D.L."/>
            <person name="Alikhan N.F."/>
            <person name="Baker D."/>
            <person name="Gharbi K."/>
            <person name="Hall N."/>
            <person name="Watson M."/>
            <person name="Adriaenssens E.M."/>
            <person name="Foster-Nyarko E."/>
            <person name="Jarju S."/>
            <person name="Secka A."/>
            <person name="Antonio M."/>
            <person name="Oren A."/>
            <person name="Chaudhuri R.R."/>
            <person name="La Ragione R."/>
            <person name="Hildebrand F."/>
            <person name="Pallen M.J."/>
        </authorList>
    </citation>
    <scope>NUCLEOTIDE SEQUENCE</scope>
    <source>
        <strain evidence="3">CHK158-818</strain>
    </source>
</reference>
<dbReference type="AlphaFoldDB" id="A0A9D1SDN9"/>